<accession>A0A1Y5S2W2</accession>
<dbReference type="PROSITE" id="PS51257">
    <property type="entry name" value="PROKAR_LIPOPROTEIN"/>
    <property type="match status" value="1"/>
</dbReference>
<keyword evidence="1" id="KW-0732">Signal</keyword>
<name>A0A1Y5S2W2_9RHOB</name>
<feature type="chain" id="PRO_5012915602" description="Lipoprotein" evidence="1">
    <location>
        <begin position="20"/>
        <end position="171"/>
    </location>
</feature>
<protein>
    <recommendedName>
        <fullName evidence="4">Lipoprotein</fullName>
    </recommendedName>
</protein>
<organism evidence="2 3">
    <name type="scientific">Falsiruegeria litorea R37</name>
    <dbReference type="NCBI Taxonomy" id="1200284"/>
    <lineage>
        <taxon>Bacteria</taxon>
        <taxon>Pseudomonadati</taxon>
        <taxon>Pseudomonadota</taxon>
        <taxon>Alphaproteobacteria</taxon>
        <taxon>Rhodobacterales</taxon>
        <taxon>Roseobacteraceae</taxon>
        <taxon>Falsiruegeria</taxon>
    </lineage>
</organism>
<gene>
    <name evidence="2" type="ORF">TRL7639_01321</name>
</gene>
<evidence type="ECO:0000313" key="2">
    <source>
        <dbReference type="EMBL" id="SLN31398.1"/>
    </source>
</evidence>
<feature type="signal peptide" evidence="1">
    <location>
        <begin position="1"/>
        <end position="19"/>
    </location>
</feature>
<reference evidence="2 3" key="1">
    <citation type="submission" date="2017-03" db="EMBL/GenBank/DDBJ databases">
        <authorList>
            <person name="Afonso C.L."/>
            <person name="Miller P.J."/>
            <person name="Scott M.A."/>
            <person name="Spackman E."/>
            <person name="Goraichik I."/>
            <person name="Dimitrov K.M."/>
            <person name="Suarez D.L."/>
            <person name="Swayne D.E."/>
        </authorList>
    </citation>
    <scope>NUCLEOTIDE SEQUENCE [LARGE SCALE GENOMIC DNA]</scope>
    <source>
        <strain evidence="2 3">CECT 7639</strain>
    </source>
</reference>
<sequence length="171" mass="17643">MKKILLPACLSVLSLSACADFFVREGVGFTGIDGEPKTFSEAKGSADYVARQASVPARLAAIPPVRLRTDSSEIGTLAAAALDAGGRTPANAAEVGGQDRTLYLSTVEVNGVLFAVLRTGEGDGTRMSRGASDTFLASVPRMTGCLANGPAYQRGKGGRRTTAYAVPLNCS</sequence>
<dbReference type="Proteomes" id="UP000193077">
    <property type="component" value="Unassembled WGS sequence"/>
</dbReference>
<dbReference type="AlphaFoldDB" id="A0A1Y5S2W2"/>
<dbReference type="OrthoDB" id="7707120at2"/>
<evidence type="ECO:0000256" key="1">
    <source>
        <dbReference type="SAM" id="SignalP"/>
    </source>
</evidence>
<evidence type="ECO:0008006" key="4">
    <source>
        <dbReference type="Google" id="ProtNLM"/>
    </source>
</evidence>
<proteinExistence type="predicted"/>
<dbReference type="RefSeq" id="WP_085794948.1">
    <property type="nucleotide sequence ID" value="NZ_FWFO01000001.1"/>
</dbReference>
<evidence type="ECO:0000313" key="3">
    <source>
        <dbReference type="Proteomes" id="UP000193077"/>
    </source>
</evidence>
<keyword evidence="3" id="KW-1185">Reference proteome</keyword>
<dbReference type="EMBL" id="FWFO01000001">
    <property type="protein sequence ID" value="SLN31398.1"/>
    <property type="molecule type" value="Genomic_DNA"/>
</dbReference>